<dbReference type="AlphaFoldDB" id="A0A2M9HHN1"/>
<name>A0A2M9HHN1_9BIFI</name>
<comment type="caution">
    <text evidence="4">The sequence shown here is derived from an EMBL/GenBank/DDBJ whole genome shotgun (WGS) entry which is preliminary data.</text>
</comment>
<feature type="signal peptide" evidence="2">
    <location>
        <begin position="1"/>
        <end position="19"/>
    </location>
</feature>
<evidence type="ECO:0000256" key="2">
    <source>
        <dbReference type="SAM" id="SignalP"/>
    </source>
</evidence>
<feature type="compositionally biased region" description="Low complexity" evidence="1">
    <location>
        <begin position="21"/>
        <end position="42"/>
    </location>
</feature>
<proteinExistence type="predicted"/>
<evidence type="ECO:0000256" key="1">
    <source>
        <dbReference type="SAM" id="MobiDB-lite"/>
    </source>
</evidence>
<feature type="chain" id="PRO_5039320304" description="Periplasmic binding protein domain-containing protein" evidence="2">
    <location>
        <begin position="20"/>
        <end position="538"/>
    </location>
</feature>
<keyword evidence="5" id="KW-1185">Reference proteome</keyword>
<accession>A0A2M9HHN1</accession>
<feature type="region of interest" description="Disordered" evidence="1">
    <location>
        <begin position="164"/>
        <end position="212"/>
    </location>
</feature>
<dbReference type="Pfam" id="PF13407">
    <property type="entry name" value="Peripla_BP_4"/>
    <property type="match status" value="1"/>
</dbReference>
<dbReference type="SUPFAM" id="SSF53822">
    <property type="entry name" value="Periplasmic binding protein-like I"/>
    <property type="match status" value="1"/>
</dbReference>
<keyword evidence="2" id="KW-0732">Signal</keyword>
<feature type="compositionally biased region" description="Low complexity" evidence="1">
    <location>
        <begin position="170"/>
        <end position="210"/>
    </location>
</feature>
<feature type="compositionally biased region" description="Low complexity" evidence="1">
    <location>
        <begin position="423"/>
        <end position="435"/>
    </location>
</feature>
<organism evidence="4 5">
    <name type="scientific">Bifidobacterium simiarum</name>
    <dbReference type="NCBI Taxonomy" id="2045441"/>
    <lineage>
        <taxon>Bacteria</taxon>
        <taxon>Bacillati</taxon>
        <taxon>Actinomycetota</taxon>
        <taxon>Actinomycetes</taxon>
        <taxon>Bifidobacteriales</taxon>
        <taxon>Bifidobacteriaceae</taxon>
        <taxon>Bifidobacterium</taxon>
    </lineage>
</organism>
<feature type="domain" description="Periplasmic binding protein" evidence="3">
    <location>
        <begin position="212"/>
        <end position="388"/>
    </location>
</feature>
<dbReference type="Gene3D" id="3.40.50.2300">
    <property type="match status" value="1"/>
</dbReference>
<dbReference type="Proteomes" id="UP000231451">
    <property type="component" value="Unassembled WGS sequence"/>
</dbReference>
<dbReference type="EMBL" id="PEBK01000001">
    <property type="protein sequence ID" value="PJM76281.1"/>
    <property type="molecule type" value="Genomic_DNA"/>
</dbReference>
<feature type="compositionally biased region" description="Basic and acidic residues" evidence="1">
    <location>
        <begin position="99"/>
        <end position="113"/>
    </location>
</feature>
<evidence type="ECO:0000259" key="3">
    <source>
        <dbReference type="Pfam" id="PF13407"/>
    </source>
</evidence>
<feature type="compositionally biased region" description="Polar residues" evidence="1">
    <location>
        <begin position="116"/>
        <end position="141"/>
    </location>
</feature>
<feature type="region of interest" description="Disordered" evidence="1">
    <location>
        <begin position="411"/>
        <end position="435"/>
    </location>
</feature>
<dbReference type="InterPro" id="IPR025997">
    <property type="entry name" value="SBP_2_dom"/>
</dbReference>
<protein>
    <recommendedName>
        <fullName evidence="3">Periplasmic binding protein domain-containing protein</fullName>
    </recommendedName>
</protein>
<evidence type="ECO:0000313" key="5">
    <source>
        <dbReference type="Proteomes" id="UP000231451"/>
    </source>
</evidence>
<evidence type="ECO:0000313" key="4">
    <source>
        <dbReference type="EMBL" id="PJM76281.1"/>
    </source>
</evidence>
<sequence>MIFSAATCAAMLLTLAACGETDSDSAESPSASASATTGDPGTVSMFLPSDGITLSQSTPLNKWTKLERSVTEALVDQGIDKDDITTTSSKSLEDQADAINDRLAERSKRKDAEGNSGDSDAGTSNAGTSNAGTSNAGTSRETMIVAPVASPDDVTRQYGDYVSQSLSTDENNTAENNTAENNTDGKSSASASSSASSSSSSSDTSDDTSANGDVSRLVTALNRARKAGVRVILVANSIEGYTPDVFVSLSTLRDIARTQATLLASKLELSQTSSENPKHVEILLPANADDAVTKEVFSGIWEVLGPYYRSGAAVSPSGLLDAHSDADSWKAVSFQATDAQAVRKELSNRLDLKNSKNLPAIDGVLAMNDFVASAVVSQLSSAGYRGSAADINPQITIGGIVDNIVGNKDLKKHQVPDPQKSSGTVSGGATDADGDTATDAWPIVTGYGAYLSNITNVVDGAQWSTGLEDRDAYAKEIAKTATLLNAGKGVSGDDVDGTTTMNGKKVPLIEKTPVSVSANNLKKTLIDPGYIRPADAGL</sequence>
<dbReference type="InterPro" id="IPR028082">
    <property type="entry name" value="Peripla_BP_I"/>
</dbReference>
<feature type="region of interest" description="Disordered" evidence="1">
    <location>
        <begin position="21"/>
        <end position="54"/>
    </location>
</feature>
<gene>
    <name evidence="4" type="ORF">CSQ87_01870</name>
</gene>
<feature type="region of interest" description="Disordered" evidence="1">
    <location>
        <begin position="83"/>
        <end position="141"/>
    </location>
</feature>
<reference evidence="4 5" key="1">
    <citation type="submission" date="2017-10" db="EMBL/GenBank/DDBJ databases">
        <title>Draft genome sequences of strains TRE 1, TRE 9, TRE H and TRI 7, isolated from tamarins, belonging to four potential novel Bifidobacterium species.</title>
        <authorList>
            <person name="Mattarelli P."/>
            <person name="Modesto M."/>
            <person name="Puglisi E."/>
            <person name="Morelli L."/>
            <person name="Spezio C."/>
            <person name="Bonetti A."/>
            <person name="Sandri C."/>
        </authorList>
    </citation>
    <scope>NUCLEOTIDE SEQUENCE [LARGE SCALE GENOMIC DNA]</scope>
    <source>
        <strain evidence="5">TRI7</strain>
    </source>
</reference>